<feature type="domain" description="Survival Motor Neuron Gemin2-binding" evidence="6">
    <location>
        <begin position="7"/>
        <end position="31"/>
    </location>
</feature>
<dbReference type="InterPro" id="IPR047313">
    <property type="entry name" value="SMN_C"/>
</dbReference>
<dbReference type="GO" id="GO:0006397">
    <property type="term" value="P:mRNA processing"/>
    <property type="evidence" value="ECO:0007669"/>
    <property type="project" value="UniProtKB-KW"/>
</dbReference>
<dbReference type="CDD" id="cd22851">
    <property type="entry name" value="SMN_N"/>
    <property type="match status" value="1"/>
</dbReference>
<sequence>MANSHLGDEVWDDTALLTTWDEAVAEYKKYHSLAAKGEQVPIGELAETPEAPETYSAKLNRRKQEKLALVNGDAAPPLSGTTTADVRPQHELAVTAEVTEITAAAPSVSTGAATVPQHLMNSVQDEGLKNLMMSWYYAGYYTGLYEGKQQGLAAAQGTG</sequence>
<dbReference type="AlphaFoldDB" id="A0A1V8SIV3"/>
<dbReference type="PANTHER" id="PTHR39267">
    <property type="entry name" value="SURVIVAL MOTOR NEURON-LIKE PROTEIN 1"/>
    <property type="match status" value="1"/>
</dbReference>
<dbReference type="OrthoDB" id="197400at2759"/>
<reference evidence="8" key="1">
    <citation type="submission" date="2017-03" db="EMBL/GenBank/DDBJ databases">
        <title>Genomes of endolithic fungi from Antarctica.</title>
        <authorList>
            <person name="Coleine C."/>
            <person name="Masonjones S."/>
            <person name="Stajich J.E."/>
        </authorList>
    </citation>
    <scope>NUCLEOTIDE SEQUENCE [LARGE SCALE GENOMIC DNA]</scope>
    <source>
        <strain evidence="8">CCFEE 5527</strain>
    </source>
</reference>
<evidence type="ECO:0000256" key="1">
    <source>
        <dbReference type="ARBA" id="ARBA00004123"/>
    </source>
</evidence>
<gene>
    <name evidence="7" type="ORF">B0A48_14945</name>
</gene>
<evidence type="ECO:0000256" key="3">
    <source>
        <dbReference type="ARBA" id="ARBA00022664"/>
    </source>
</evidence>
<evidence type="ECO:0000259" key="6">
    <source>
        <dbReference type="Pfam" id="PF20636"/>
    </source>
</evidence>
<dbReference type="InterPro" id="IPR040424">
    <property type="entry name" value="Smn1"/>
</dbReference>
<evidence type="ECO:0000256" key="5">
    <source>
        <dbReference type="ARBA" id="ARBA00023242"/>
    </source>
</evidence>
<organism evidence="7 8">
    <name type="scientific">Cryoendolithus antarcticus</name>
    <dbReference type="NCBI Taxonomy" id="1507870"/>
    <lineage>
        <taxon>Eukaryota</taxon>
        <taxon>Fungi</taxon>
        <taxon>Dikarya</taxon>
        <taxon>Ascomycota</taxon>
        <taxon>Pezizomycotina</taxon>
        <taxon>Dothideomycetes</taxon>
        <taxon>Dothideomycetidae</taxon>
        <taxon>Cladosporiales</taxon>
        <taxon>Cladosporiaceae</taxon>
        <taxon>Cryoendolithus</taxon>
    </lineage>
</organism>
<evidence type="ECO:0000313" key="7">
    <source>
        <dbReference type="EMBL" id="OQN99084.1"/>
    </source>
</evidence>
<dbReference type="GO" id="GO:0008380">
    <property type="term" value="P:RNA splicing"/>
    <property type="evidence" value="ECO:0007669"/>
    <property type="project" value="UniProtKB-KW"/>
</dbReference>
<dbReference type="InterPro" id="IPR049481">
    <property type="entry name" value="SMN_G2-BD"/>
</dbReference>
<proteinExistence type="inferred from homology"/>
<dbReference type="PANTHER" id="PTHR39267:SF1">
    <property type="entry name" value="SURVIVAL MOTOR NEURON PROTEIN"/>
    <property type="match status" value="1"/>
</dbReference>
<comment type="caution">
    <text evidence="7">The sequence shown here is derived from an EMBL/GenBank/DDBJ whole genome shotgun (WGS) entry which is preliminary data.</text>
</comment>
<keyword evidence="5" id="KW-0539">Nucleus</keyword>
<evidence type="ECO:0000313" key="8">
    <source>
        <dbReference type="Proteomes" id="UP000192596"/>
    </source>
</evidence>
<evidence type="ECO:0000256" key="4">
    <source>
        <dbReference type="ARBA" id="ARBA00023187"/>
    </source>
</evidence>
<comment type="similarity">
    <text evidence="2">Belongs to the SMN family.</text>
</comment>
<dbReference type="Pfam" id="PF20636">
    <property type="entry name" value="SMN_G2-BD"/>
    <property type="match status" value="1"/>
</dbReference>
<keyword evidence="4" id="KW-0508">mRNA splicing</keyword>
<evidence type="ECO:0000256" key="2">
    <source>
        <dbReference type="ARBA" id="ARBA00005371"/>
    </source>
</evidence>
<comment type="subcellular location">
    <subcellularLocation>
        <location evidence="1">Nucleus</location>
    </subcellularLocation>
</comment>
<name>A0A1V8SIV3_9PEZI</name>
<dbReference type="EMBL" id="NAJO01000042">
    <property type="protein sequence ID" value="OQN99084.1"/>
    <property type="molecule type" value="Genomic_DNA"/>
</dbReference>
<dbReference type="STRING" id="1507870.A0A1V8SIV3"/>
<accession>A0A1V8SIV3</accession>
<keyword evidence="8" id="KW-1185">Reference proteome</keyword>
<dbReference type="Proteomes" id="UP000192596">
    <property type="component" value="Unassembled WGS sequence"/>
</dbReference>
<dbReference type="GO" id="GO:0005634">
    <property type="term" value="C:nucleus"/>
    <property type="evidence" value="ECO:0007669"/>
    <property type="project" value="UniProtKB-SubCell"/>
</dbReference>
<protein>
    <recommendedName>
        <fullName evidence="6">Survival Motor Neuron Gemin2-binding domain-containing protein</fullName>
    </recommendedName>
</protein>
<dbReference type="Pfam" id="PF20635">
    <property type="entry name" value="SMN_YG-box"/>
    <property type="match status" value="1"/>
</dbReference>
<keyword evidence="3" id="KW-0507">mRNA processing</keyword>
<dbReference type="CDD" id="cd22852">
    <property type="entry name" value="SMN_C"/>
    <property type="match status" value="1"/>
</dbReference>
<dbReference type="InParanoid" id="A0A1V8SIV3"/>